<feature type="compositionally biased region" description="Low complexity" evidence="13">
    <location>
        <begin position="151"/>
        <end position="165"/>
    </location>
</feature>
<name>A0A1D2NKY1_ORCCI</name>
<dbReference type="InterPro" id="IPR001487">
    <property type="entry name" value="Bromodomain"/>
</dbReference>
<dbReference type="GO" id="GO:0006355">
    <property type="term" value="P:regulation of DNA-templated transcription"/>
    <property type="evidence" value="ECO:0007669"/>
    <property type="project" value="InterPro"/>
</dbReference>
<feature type="domain" description="Bromo" evidence="14">
    <location>
        <begin position="1462"/>
        <end position="1532"/>
    </location>
</feature>
<dbReference type="Gene3D" id="1.20.920.10">
    <property type="entry name" value="Bromodomain-like"/>
    <property type="match status" value="1"/>
</dbReference>
<dbReference type="SMART" id="SM00297">
    <property type="entry name" value="BROMO"/>
    <property type="match status" value="1"/>
</dbReference>
<evidence type="ECO:0000259" key="17">
    <source>
        <dbReference type="PROSITE" id="PS51204"/>
    </source>
</evidence>
<dbReference type="InterPro" id="IPR036427">
    <property type="entry name" value="Bromodomain-like_sf"/>
</dbReference>
<organism evidence="19 20">
    <name type="scientific">Orchesella cincta</name>
    <name type="common">Springtail</name>
    <name type="synonym">Podura cincta</name>
    <dbReference type="NCBI Taxonomy" id="48709"/>
    <lineage>
        <taxon>Eukaryota</taxon>
        <taxon>Metazoa</taxon>
        <taxon>Ecdysozoa</taxon>
        <taxon>Arthropoda</taxon>
        <taxon>Hexapoda</taxon>
        <taxon>Collembola</taxon>
        <taxon>Entomobryomorpha</taxon>
        <taxon>Entomobryoidea</taxon>
        <taxon>Orchesellidae</taxon>
        <taxon>Orchesellinae</taxon>
        <taxon>Orchesella</taxon>
    </lineage>
</organism>
<feature type="compositionally biased region" description="Pro residues" evidence="13">
    <location>
        <begin position="84"/>
        <end position="97"/>
    </location>
</feature>
<dbReference type="CDD" id="cd18793">
    <property type="entry name" value="SF2_C_SNF"/>
    <property type="match status" value="1"/>
</dbReference>
<protein>
    <submittedName>
        <fullName evidence="19">ATP-dependent helicase brm</fullName>
    </submittedName>
</protein>
<dbReference type="Gene3D" id="3.40.5.120">
    <property type="match status" value="1"/>
</dbReference>
<dbReference type="PROSITE" id="PS50014">
    <property type="entry name" value="BROMODOMAIN_2"/>
    <property type="match status" value="1"/>
</dbReference>
<dbReference type="InterPro" id="IPR038718">
    <property type="entry name" value="SNF2-like_sf"/>
</dbReference>
<reference evidence="19 20" key="1">
    <citation type="journal article" date="2016" name="Genome Biol. Evol.">
        <title>Gene Family Evolution Reflects Adaptation to Soil Environmental Stressors in the Genome of the Collembolan Orchesella cincta.</title>
        <authorList>
            <person name="Faddeeva-Vakhrusheva A."/>
            <person name="Derks M.F."/>
            <person name="Anvar S.Y."/>
            <person name="Agamennone V."/>
            <person name="Suring W."/>
            <person name="Smit S."/>
            <person name="van Straalen N.M."/>
            <person name="Roelofs D."/>
        </authorList>
    </citation>
    <scope>NUCLEOTIDE SEQUENCE [LARGE SCALE GENOMIC DNA]</scope>
    <source>
        <tissue evidence="19">Mixed pool</tissue>
    </source>
</reference>
<dbReference type="Pfam" id="PF07533">
    <property type="entry name" value="BRK"/>
    <property type="match status" value="1"/>
</dbReference>
<dbReference type="PROSITE" id="PS00633">
    <property type="entry name" value="BROMODOMAIN_1"/>
    <property type="match status" value="1"/>
</dbReference>
<dbReference type="Pfam" id="PF00439">
    <property type="entry name" value="Bromodomain"/>
    <property type="match status" value="1"/>
</dbReference>
<evidence type="ECO:0000256" key="8">
    <source>
        <dbReference type="ARBA" id="ARBA00023117"/>
    </source>
</evidence>
<evidence type="ECO:0000259" key="16">
    <source>
        <dbReference type="PROSITE" id="PS51194"/>
    </source>
</evidence>
<feature type="compositionally biased region" description="Pro residues" evidence="13">
    <location>
        <begin position="287"/>
        <end position="334"/>
    </location>
</feature>
<dbReference type="Pfam" id="PF07529">
    <property type="entry name" value="HSA"/>
    <property type="match status" value="1"/>
</dbReference>
<feature type="compositionally biased region" description="Low complexity" evidence="13">
    <location>
        <begin position="1385"/>
        <end position="1395"/>
    </location>
</feature>
<keyword evidence="8 12" id="KW-0103">Bromodomain</keyword>
<evidence type="ECO:0000313" key="20">
    <source>
        <dbReference type="Proteomes" id="UP000094527"/>
    </source>
</evidence>
<comment type="caution">
    <text evidence="19">The sequence shown here is derived from an EMBL/GenBank/DDBJ whole genome shotgun (WGS) entry which is preliminary data.</text>
</comment>
<keyword evidence="11" id="KW-0539">Nucleus</keyword>
<evidence type="ECO:0000256" key="11">
    <source>
        <dbReference type="ARBA" id="ARBA00023242"/>
    </source>
</evidence>
<dbReference type="Pfam" id="PF14619">
    <property type="entry name" value="SnAC"/>
    <property type="match status" value="1"/>
</dbReference>
<dbReference type="CDD" id="cd17996">
    <property type="entry name" value="DEXHc_SMARCA2_SMARCA4"/>
    <property type="match status" value="1"/>
</dbReference>
<feature type="region of interest" description="Disordered" evidence="13">
    <location>
        <begin position="1323"/>
        <end position="1353"/>
    </location>
</feature>
<dbReference type="FunFam" id="1.20.5.170:FF:000008">
    <property type="entry name" value="probable global transcription activator SNF2L2 isoform X1"/>
    <property type="match status" value="1"/>
</dbReference>
<feature type="compositionally biased region" description="Low complexity" evidence="13">
    <location>
        <begin position="1433"/>
        <end position="1443"/>
    </location>
</feature>
<evidence type="ECO:0000259" key="15">
    <source>
        <dbReference type="PROSITE" id="PS51192"/>
    </source>
</evidence>
<feature type="compositionally biased region" description="Low complexity" evidence="13">
    <location>
        <begin position="122"/>
        <end position="144"/>
    </location>
</feature>
<evidence type="ECO:0000256" key="1">
    <source>
        <dbReference type="ARBA" id="ARBA00004123"/>
    </source>
</evidence>
<dbReference type="SMART" id="SM01314">
    <property type="entry name" value="SnAC"/>
    <property type="match status" value="1"/>
</dbReference>
<dbReference type="SUPFAM" id="SSF160481">
    <property type="entry name" value="BRK domain-like"/>
    <property type="match status" value="1"/>
</dbReference>
<dbReference type="SMART" id="SM00490">
    <property type="entry name" value="HELICc"/>
    <property type="match status" value="1"/>
</dbReference>
<evidence type="ECO:0000256" key="10">
    <source>
        <dbReference type="ARBA" id="ARBA00023163"/>
    </source>
</evidence>
<dbReference type="SMART" id="SM00487">
    <property type="entry name" value="DEXDc"/>
    <property type="match status" value="1"/>
</dbReference>
<evidence type="ECO:0000256" key="5">
    <source>
        <dbReference type="ARBA" id="ARBA00022840"/>
    </source>
</evidence>
<dbReference type="Pfam" id="PF00176">
    <property type="entry name" value="SNF2-rel_dom"/>
    <property type="match status" value="1"/>
</dbReference>
<dbReference type="PROSITE" id="PS51192">
    <property type="entry name" value="HELICASE_ATP_BIND_1"/>
    <property type="match status" value="1"/>
</dbReference>
<dbReference type="InterPro" id="IPR014001">
    <property type="entry name" value="Helicase_ATP-bd"/>
</dbReference>
<proteinExistence type="predicted"/>
<dbReference type="STRING" id="48709.A0A1D2NKY1"/>
<keyword evidence="3" id="KW-0378">Hydrolase</keyword>
<feature type="region of interest" description="Disordered" evidence="13">
    <location>
        <begin position="605"/>
        <end position="719"/>
    </location>
</feature>
<dbReference type="GO" id="GO:0005634">
    <property type="term" value="C:nucleus"/>
    <property type="evidence" value="ECO:0007669"/>
    <property type="project" value="UniProtKB-SubCell"/>
</dbReference>
<evidence type="ECO:0000256" key="9">
    <source>
        <dbReference type="ARBA" id="ARBA00023159"/>
    </source>
</evidence>
<accession>A0A1D2NKY1</accession>
<dbReference type="InterPro" id="IPR018359">
    <property type="entry name" value="Bromodomain_CS"/>
</dbReference>
<dbReference type="PROSITE" id="PS51666">
    <property type="entry name" value="QLQ"/>
    <property type="match status" value="1"/>
</dbReference>
<dbReference type="Proteomes" id="UP000094527">
    <property type="component" value="Unassembled WGS sequence"/>
</dbReference>
<dbReference type="SUPFAM" id="SSF52540">
    <property type="entry name" value="P-loop containing nucleoside triphosphate hydrolases"/>
    <property type="match status" value="2"/>
</dbReference>
<dbReference type="SMART" id="SM00592">
    <property type="entry name" value="BRK"/>
    <property type="match status" value="1"/>
</dbReference>
<dbReference type="EMBL" id="LJIJ01000013">
    <property type="protein sequence ID" value="ODN05904.1"/>
    <property type="molecule type" value="Genomic_DNA"/>
</dbReference>
<feature type="compositionally biased region" description="Basic residues" evidence="13">
    <location>
        <begin position="1396"/>
        <end position="1409"/>
    </location>
</feature>
<feature type="compositionally biased region" description="Basic and acidic residues" evidence="13">
    <location>
        <begin position="627"/>
        <end position="641"/>
    </location>
</feature>
<dbReference type="InterPro" id="IPR014012">
    <property type="entry name" value="HSA_dom"/>
</dbReference>
<feature type="compositionally biased region" description="Low complexity" evidence="13">
    <location>
        <begin position="365"/>
        <end position="382"/>
    </location>
</feature>
<feature type="region of interest" description="Disordered" evidence="13">
    <location>
        <begin position="1370"/>
        <end position="1448"/>
    </location>
</feature>
<dbReference type="Pfam" id="PF08880">
    <property type="entry name" value="QLQ"/>
    <property type="match status" value="1"/>
</dbReference>
<feature type="domain" description="HSA" evidence="17">
    <location>
        <begin position="495"/>
        <end position="567"/>
    </location>
</feature>
<keyword evidence="2" id="KW-0547">Nucleotide-binding</keyword>
<dbReference type="InterPro" id="IPR029295">
    <property type="entry name" value="SnAC"/>
</dbReference>
<evidence type="ECO:0000256" key="13">
    <source>
        <dbReference type="SAM" id="MobiDB-lite"/>
    </source>
</evidence>
<dbReference type="InterPro" id="IPR014978">
    <property type="entry name" value="Gln-Leu-Gln_QLQ"/>
</dbReference>
<feature type="region of interest" description="Disordered" evidence="13">
    <location>
        <begin position="47"/>
        <end position="188"/>
    </location>
</feature>
<dbReference type="GO" id="GO:0048731">
    <property type="term" value="P:system development"/>
    <property type="evidence" value="ECO:0007669"/>
    <property type="project" value="UniProtKB-ARBA"/>
</dbReference>
<dbReference type="GO" id="GO:0005524">
    <property type="term" value="F:ATP binding"/>
    <property type="evidence" value="ECO:0007669"/>
    <property type="project" value="UniProtKB-KW"/>
</dbReference>
<evidence type="ECO:0000256" key="7">
    <source>
        <dbReference type="ARBA" id="ARBA00023015"/>
    </source>
</evidence>
<feature type="domain" description="QLQ" evidence="18">
    <location>
        <begin position="180"/>
        <end position="215"/>
    </location>
</feature>
<feature type="compositionally biased region" description="Acidic residues" evidence="13">
    <location>
        <begin position="688"/>
        <end position="706"/>
    </location>
</feature>
<keyword evidence="6" id="KW-0156">Chromatin regulator</keyword>
<feature type="compositionally biased region" description="Pro residues" evidence="13">
    <location>
        <begin position="355"/>
        <end position="364"/>
    </location>
</feature>
<dbReference type="GO" id="GO:0042393">
    <property type="term" value="F:histone binding"/>
    <property type="evidence" value="ECO:0007669"/>
    <property type="project" value="InterPro"/>
</dbReference>
<dbReference type="PANTHER" id="PTHR10799">
    <property type="entry name" value="SNF2/RAD54 HELICASE FAMILY"/>
    <property type="match status" value="1"/>
</dbReference>
<evidence type="ECO:0000256" key="2">
    <source>
        <dbReference type="ARBA" id="ARBA00022741"/>
    </source>
</evidence>
<evidence type="ECO:0000256" key="6">
    <source>
        <dbReference type="ARBA" id="ARBA00022853"/>
    </source>
</evidence>
<dbReference type="InterPro" id="IPR006576">
    <property type="entry name" value="BRK_domain"/>
</dbReference>
<feature type="compositionally biased region" description="Acidic residues" evidence="13">
    <location>
        <begin position="1323"/>
        <end position="1337"/>
    </location>
</feature>
<dbReference type="Gene3D" id="3.40.50.10810">
    <property type="entry name" value="Tandem AAA-ATPase domain"/>
    <property type="match status" value="1"/>
</dbReference>
<feature type="region of interest" description="Disordered" evidence="13">
    <location>
        <begin position="215"/>
        <end position="394"/>
    </location>
</feature>
<evidence type="ECO:0000313" key="19">
    <source>
        <dbReference type="EMBL" id="ODN05904.1"/>
    </source>
</evidence>
<keyword evidence="20" id="KW-1185">Reference proteome</keyword>
<dbReference type="GO" id="GO:0048513">
    <property type="term" value="P:animal organ development"/>
    <property type="evidence" value="ECO:0007669"/>
    <property type="project" value="UniProtKB-ARBA"/>
</dbReference>
<dbReference type="OrthoDB" id="6017at2759"/>
<keyword evidence="7" id="KW-0805">Transcription regulation</keyword>
<evidence type="ECO:0000259" key="14">
    <source>
        <dbReference type="PROSITE" id="PS50014"/>
    </source>
</evidence>
<feature type="compositionally biased region" description="Pro residues" evidence="13">
    <location>
        <begin position="235"/>
        <end position="279"/>
    </location>
</feature>
<dbReference type="Gene3D" id="3.40.50.300">
    <property type="entry name" value="P-loop containing nucleotide triphosphate hydrolases"/>
    <property type="match status" value="1"/>
</dbReference>
<dbReference type="GO" id="GO:0006325">
    <property type="term" value="P:chromatin organization"/>
    <property type="evidence" value="ECO:0007669"/>
    <property type="project" value="UniProtKB-KW"/>
</dbReference>
<dbReference type="SUPFAM" id="SSF47370">
    <property type="entry name" value="Bromodomain"/>
    <property type="match status" value="1"/>
</dbReference>
<feature type="compositionally biased region" description="Acidic residues" evidence="13">
    <location>
        <begin position="1370"/>
        <end position="1381"/>
    </location>
</feature>
<dbReference type="InterPro" id="IPR000330">
    <property type="entry name" value="SNF2_N"/>
</dbReference>
<dbReference type="PROSITE" id="PS51194">
    <property type="entry name" value="HELICASE_CTER"/>
    <property type="match status" value="1"/>
</dbReference>
<dbReference type="Pfam" id="PF00271">
    <property type="entry name" value="Helicase_C"/>
    <property type="match status" value="1"/>
</dbReference>
<dbReference type="Gene3D" id="1.20.5.170">
    <property type="match status" value="1"/>
</dbReference>
<evidence type="ECO:0000259" key="18">
    <source>
        <dbReference type="PROSITE" id="PS51666"/>
    </source>
</evidence>
<feature type="domain" description="Helicase ATP-binding" evidence="15">
    <location>
        <begin position="782"/>
        <end position="947"/>
    </location>
</feature>
<dbReference type="PROSITE" id="PS51204">
    <property type="entry name" value="HSA"/>
    <property type="match status" value="1"/>
</dbReference>
<evidence type="ECO:0000256" key="4">
    <source>
        <dbReference type="ARBA" id="ARBA00022806"/>
    </source>
</evidence>
<dbReference type="PRINTS" id="PR00503">
    <property type="entry name" value="BROMODOMAIN"/>
</dbReference>
<dbReference type="OMA" id="MHKPVEE"/>
<feature type="compositionally biased region" description="Basic and acidic residues" evidence="13">
    <location>
        <begin position="655"/>
        <end position="668"/>
    </location>
</feature>
<keyword evidence="9" id="KW-0010">Activator</keyword>
<dbReference type="InterPro" id="IPR027417">
    <property type="entry name" value="P-loop_NTPase"/>
</dbReference>
<dbReference type="FunFam" id="3.40.50.300:FF:003020">
    <property type="entry name" value="SNF2-related domain-containing protein"/>
    <property type="match status" value="1"/>
</dbReference>
<evidence type="ECO:0000256" key="12">
    <source>
        <dbReference type="PROSITE-ProRule" id="PRU00035"/>
    </source>
</evidence>
<dbReference type="GO" id="GO:0004386">
    <property type="term" value="F:helicase activity"/>
    <property type="evidence" value="ECO:0007669"/>
    <property type="project" value="UniProtKB-KW"/>
</dbReference>
<dbReference type="InterPro" id="IPR049730">
    <property type="entry name" value="SNF2/RAD54-like_C"/>
</dbReference>
<feature type="domain" description="Helicase C-terminal" evidence="16">
    <location>
        <begin position="1095"/>
        <end position="1249"/>
    </location>
</feature>
<dbReference type="InterPro" id="IPR037259">
    <property type="entry name" value="BRK_sf"/>
</dbReference>
<comment type="subcellular location">
    <subcellularLocation>
        <location evidence="1">Nucleus</location>
    </subcellularLocation>
</comment>
<dbReference type="SMART" id="SM00951">
    <property type="entry name" value="QLQ"/>
    <property type="match status" value="1"/>
</dbReference>
<feature type="compositionally biased region" description="Basic residues" evidence="13">
    <location>
        <begin position="609"/>
        <end position="626"/>
    </location>
</feature>
<keyword evidence="10" id="KW-0804">Transcription</keyword>
<gene>
    <name evidence="19" type="ORF">Ocin01_00788</name>
</gene>
<feature type="compositionally biased region" description="Basic and acidic residues" evidence="13">
    <location>
        <begin position="709"/>
        <end position="719"/>
    </location>
</feature>
<sequence length="1534" mass="173934">MCRNYEGIDGAAAAALNDWTAIPRFETDPFLESKQIPKKSLLVADMSQPQVPVSQMGPPHNPQPSGSMMGPPQMHPPAGGQHYPPAPHMNAPYPPSGGPGQQGHGPPNPQMQQIPPPHHHYQQQQQMRPHHAPQQQPPQQVGGVPQPPSSDPSMQQRHMPGYGQPPQQPGLGGDPGKPQHFSPPQIHQLKAQIMAYRYLARSQQLVPGLVAAVHGRRMEGPPPPSGGGVPGQPMQRPPHPGGAMPQQPPRPNHMPVQVPPHAPQQIQGPPPPTSAPIPPQQVNGPSVAPPPPPVPVSQPPVPINVPHVPGHPPMPPHAGPPAHPPHPPHVPPGHPQASHLPLGQHMPPQIQGVPPSGPIVPRPPDAVQQQQQHQQPPNIPGQKQSRVTTLDKPNGVDPICVLQERENRLSNKMIGRLQELSGIPSSMADDLQCKAQLELRALRLFNFQRQLRQEILACMRRDSSLETSFQINAYKRTKRQGLREARATEKLEKQQRVEMERKKRQEHQEFLAAVIQHGKDLREYHKNNLAKTVRLNKAMMLYHVNAEREQKKKQEQIEKERMRRLMAEDEEGYRKLIDQKKDKRLAFLLSQTDEYIANLTEMVKQHKQEQRRKMREAKKNKKKKKTKDGDNGEGTEPKEGTNDENSQSTEVRVAVIDRDTGKVLKGEEAPTSSELQGWLEAHPGWEVKDDDDDDDESGDEDSDEGEGGNNEKDPEAIPVEHAKEVIQQAKSKVEDDEYRNQMGEQTYYGIAHTIRETVTEQANILVNGQLKEYQIKGLEWLVSLYNNNLNGILADEMGLGKTIQTIGLCTFLMERKRNLGPYLIIVPLSTLSNWVLEFEKWAPSVQVVAYKGSPALRRSIQNQMKATKFNVLLTTYEYIIKDKAVLSKIKWKYMIIDEGHRMKNHHCKLTQILNTHYISPHRLLLTGTPLQNKLPELWALLNFLLPSIFKSSSTFEQWFNAPFATTGEKVELNEEETILIIRRLHKVLRPFLLRRLKKEVESQLPSKIEYIIKCEMSALQRVLYRHMQSKGVLLTDGSEKGKGGKGSAKALMNTIVQLRKLCNHPFMFQHVEDVFIDAAGNYNADLYRSSGKFELLDRILPKLKASGHRVLMFCQMTQLMTIMEEYLKYQEYKYLRLDGGTKAEDRGDLLKMFNAAESDTRAGGLGLNLQTADTVIIFDSDWNPHQDLQAQDRAHRIGQRNEVRVLRLMTVNSVEERILAAARYKLNMDEKVIQAGMFDQKSTGTERKQFLQSILHQDEGDDEEENEAPDDETINLMLARSNEEIELFAKMDADRIKEENSLPEDERRQRLIQEDELPDWLLREDDDNNWDEDDDDPTVLGRGSRVRKEVDYSDSLTEKEWLKVIGASVEEEGNEEDDNEGSENGGNTSSGNGSTRAKKKRASKSRSRIRRFDEDDDEEEPPRKRGRPKMNESNSSKSSVSPKTKQKMKKLMDVIINYKDREGRTLSDPFMKLPSRREYPDYYEIIKKPIDIKKICAKIDNGTYADLDDVEKDFMQLCKNAQFYNEDASSAEMN</sequence>
<dbReference type="GO" id="GO:0016787">
    <property type="term" value="F:hydrolase activity"/>
    <property type="evidence" value="ECO:0007669"/>
    <property type="project" value="UniProtKB-KW"/>
</dbReference>
<evidence type="ECO:0000256" key="3">
    <source>
        <dbReference type="ARBA" id="ARBA00022801"/>
    </source>
</evidence>
<keyword evidence="4 19" id="KW-0347">Helicase</keyword>
<dbReference type="InterPro" id="IPR001650">
    <property type="entry name" value="Helicase_C-like"/>
</dbReference>
<dbReference type="FunFam" id="3.40.50.10810:FF:000008">
    <property type="entry name" value="Chromatin structure-remodeling complex subunit snf21"/>
    <property type="match status" value="1"/>
</dbReference>
<keyword evidence="5" id="KW-0067">ATP-binding</keyword>
<dbReference type="SMART" id="SM00573">
    <property type="entry name" value="HSA"/>
    <property type="match status" value="1"/>
</dbReference>